<gene>
    <name evidence="1" type="ORF">RNC47_36225</name>
</gene>
<sequence length="180" mass="19380">MEEQWMASPVVLRVDSEFAGALMNSNTDVELVPDWLQRFPFNAVAYSLAEPISLHDGRRLCHYSGMIAAGINSTRVGTMTPRPQSSPSKAIMSEGSQFAHYLNSPAAQGVRCLWVFKEDGDPSPQLQTVSLPLRGPLARQGGTLAGLIDAQITLAQDAGRSGGTELPVLIPLSLSLLLYT</sequence>
<proteinExistence type="predicted"/>
<dbReference type="Proteomes" id="UP001183420">
    <property type="component" value="Unassembled WGS sequence"/>
</dbReference>
<organism evidence="1 2">
    <name type="scientific">Streptomyces millisiae</name>
    <dbReference type="NCBI Taxonomy" id="3075542"/>
    <lineage>
        <taxon>Bacteria</taxon>
        <taxon>Bacillati</taxon>
        <taxon>Actinomycetota</taxon>
        <taxon>Actinomycetes</taxon>
        <taxon>Kitasatosporales</taxon>
        <taxon>Streptomycetaceae</taxon>
        <taxon>Streptomyces</taxon>
    </lineage>
</organism>
<reference evidence="2" key="1">
    <citation type="submission" date="2023-07" db="EMBL/GenBank/DDBJ databases">
        <title>30 novel species of actinomycetes from the DSMZ collection.</title>
        <authorList>
            <person name="Nouioui I."/>
        </authorList>
    </citation>
    <scope>NUCLEOTIDE SEQUENCE [LARGE SCALE GENOMIC DNA]</scope>
    <source>
        <strain evidence="2">DSM 44918</strain>
    </source>
</reference>
<protein>
    <submittedName>
        <fullName evidence="1">Uncharacterized protein</fullName>
    </submittedName>
</protein>
<comment type="caution">
    <text evidence="1">The sequence shown here is derived from an EMBL/GenBank/DDBJ whole genome shotgun (WGS) entry which is preliminary data.</text>
</comment>
<accession>A0ABU2M1Q3</accession>
<dbReference type="EMBL" id="JAVREM010000201">
    <property type="protein sequence ID" value="MDT0323759.1"/>
    <property type="molecule type" value="Genomic_DNA"/>
</dbReference>
<evidence type="ECO:0000313" key="2">
    <source>
        <dbReference type="Proteomes" id="UP001183420"/>
    </source>
</evidence>
<keyword evidence="2" id="KW-1185">Reference proteome</keyword>
<name>A0ABU2M1Q3_9ACTN</name>
<feature type="non-terminal residue" evidence="1">
    <location>
        <position position="180"/>
    </location>
</feature>
<evidence type="ECO:0000313" key="1">
    <source>
        <dbReference type="EMBL" id="MDT0323759.1"/>
    </source>
</evidence>
<dbReference type="RefSeq" id="WP_311605112.1">
    <property type="nucleotide sequence ID" value="NZ_JAVREM010000201.1"/>
</dbReference>